<name>A0ABS7GDW3_9BACT</name>
<dbReference type="EMBL" id="JAICCF010000002">
    <property type="protein sequence ID" value="MBW8685004.1"/>
    <property type="molecule type" value="Genomic_DNA"/>
</dbReference>
<evidence type="ECO:0000313" key="1">
    <source>
        <dbReference type="EMBL" id="MBW8685004.1"/>
    </source>
</evidence>
<keyword evidence="2" id="KW-1185">Reference proteome</keyword>
<gene>
    <name evidence="1" type="ORF">K1Y79_11740</name>
</gene>
<comment type="caution">
    <text evidence="1">The sequence shown here is derived from an EMBL/GenBank/DDBJ whole genome shotgun (WGS) entry which is preliminary data.</text>
</comment>
<protein>
    <submittedName>
        <fullName evidence="1">Uncharacterized protein</fullName>
    </submittedName>
</protein>
<dbReference type="Proteomes" id="UP000812961">
    <property type="component" value="Unassembled WGS sequence"/>
</dbReference>
<organism evidence="1 2">
    <name type="scientific">Chitinophaga rhizophila</name>
    <dbReference type="NCBI Taxonomy" id="2866212"/>
    <lineage>
        <taxon>Bacteria</taxon>
        <taxon>Pseudomonadati</taxon>
        <taxon>Bacteroidota</taxon>
        <taxon>Chitinophagia</taxon>
        <taxon>Chitinophagales</taxon>
        <taxon>Chitinophagaceae</taxon>
        <taxon>Chitinophaga</taxon>
    </lineage>
</organism>
<reference evidence="1 2" key="1">
    <citation type="submission" date="2021-08" db="EMBL/GenBank/DDBJ databases">
        <title>The genome sequence of Chitinophaga sp. B61.</title>
        <authorList>
            <person name="Zhang X."/>
        </authorList>
    </citation>
    <scope>NUCLEOTIDE SEQUENCE [LARGE SCALE GENOMIC DNA]</scope>
    <source>
        <strain evidence="1 2">B61</strain>
    </source>
</reference>
<dbReference type="RefSeq" id="WP_220250205.1">
    <property type="nucleotide sequence ID" value="NZ_JAICCF010000002.1"/>
</dbReference>
<accession>A0ABS7GDW3</accession>
<sequence length="103" mass="11648">MMQAIRIHTALLYNNTSQREERPVPSGVQAVLFCYILKSANYPQQPTSQKDLRLSAHEAGGQEWLLDFDKAPENINQFIDILDTTLKAINSDYEAKRHKASSG</sequence>
<proteinExistence type="predicted"/>
<evidence type="ECO:0000313" key="2">
    <source>
        <dbReference type="Proteomes" id="UP000812961"/>
    </source>
</evidence>